<sequence>MWSTLGILLPLFALMAAGFIARRQKVLDGHAAGVLNAFVVWLSLPALLFEVTATSAWSVLWQPGFIAAFGLATALVFAAVLGLRLRAGRHLADASVDAVAASYSNTAYVGLPLCLLVFGQGSQVEATIATLIVVCVLFSLAVVLIEVGLQAEGRLNARTLRLALVRSLKNPLVAASILGGLFSGLGVTLPAAVQAFLKLIGQAATPCALVCLGAFLADRPRSAAGRLQTPLLLSGVKLFAMPLLTWVFAQAVFHLPVRTVHCAVLLAALPTGTGPFMLAEFYRREAGVTSSATLITTLLSLLTLTVLLVAMA</sequence>
<dbReference type="Proteomes" id="UP000249633">
    <property type="component" value="Unassembled WGS sequence"/>
</dbReference>
<dbReference type="PANTHER" id="PTHR36838:SF3">
    <property type="entry name" value="TRANSPORTER AUXIN EFFLUX CARRIER EC FAMILY"/>
    <property type="match status" value="1"/>
</dbReference>
<feature type="transmembrane region" description="Helical" evidence="7">
    <location>
        <begin position="255"/>
        <end position="279"/>
    </location>
</feature>
<dbReference type="GO" id="GO:0016020">
    <property type="term" value="C:membrane"/>
    <property type="evidence" value="ECO:0007669"/>
    <property type="project" value="UniProtKB-SubCell"/>
</dbReference>
<dbReference type="InterPro" id="IPR004776">
    <property type="entry name" value="Mem_transp_PIN-like"/>
</dbReference>
<proteinExistence type="predicted"/>
<feature type="transmembrane region" description="Helical" evidence="7">
    <location>
        <begin position="65"/>
        <end position="86"/>
    </location>
</feature>
<evidence type="ECO:0000256" key="4">
    <source>
        <dbReference type="ARBA" id="ARBA00022692"/>
    </source>
</evidence>
<feature type="transmembrane region" description="Helical" evidence="7">
    <location>
        <begin position="98"/>
        <end position="120"/>
    </location>
</feature>
<reference evidence="8 9" key="1">
    <citation type="submission" date="2017-08" db="EMBL/GenBank/DDBJ databases">
        <title>Infants hospitalized years apart are colonized by the same room-sourced microbial strains.</title>
        <authorList>
            <person name="Brooks B."/>
            <person name="Olm M.R."/>
            <person name="Firek B.A."/>
            <person name="Baker R."/>
            <person name="Thomas B.C."/>
            <person name="Morowitz M.J."/>
            <person name="Banfield J.F."/>
        </authorList>
    </citation>
    <scope>NUCLEOTIDE SEQUENCE [LARGE SCALE GENOMIC DNA]</scope>
    <source>
        <strain evidence="8">S2_012_000_R2_81</strain>
    </source>
</reference>
<evidence type="ECO:0000256" key="2">
    <source>
        <dbReference type="ARBA" id="ARBA00022448"/>
    </source>
</evidence>
<comment type="subcellular location">
    <subcellularLocation>
        <location evidence="1">Membrane</location>
        <topology evidence="1">Multi-pass membrane protein</topology>
    </subcellularLocation>
</comment>
<dbReference type="Pfam" id="PF03547">
    <property type="entry name" value="Mem_trans"/>
    <property type="match status" value="1"/>
</dbReference>
<feature type="transmembrane region" description="Helical" evidence="7">
    <location>
        <begin position="229"/>
        <end position="249"/>
    </location>
</feature>
<evidence type="ECO:0000256" key="6">
    <source>
        <dbReference type="ARBA" id="ARBA00023136"/>
    </source>
</evidence>
<dbReference type="AlphaFoldDB" id="A0A2W5DFF6"/>
<accession>A0A2W5DFF6</accession>
<comment type="caution">
    <text evidence="8">The sequence shown here is derived from an EMBL/GenBank/DDBJ whole genome shotgun (WGS) entry which is preliminary data.</text>
</comment>
<keyword evidence="3" id="KW-1003">Cell membrane</keyword>
<feature type="transmembrane region" description="Helical" evidence="7">
    <location>
        <begin position="6"/>
        <end position="22"/>
    </location>
</feature>
<feature type="transmembrane region" description="Helical" evidence="7">
    <location>
        <begin position="291"/>
        <end position="311"/>
    </location>
</feature>
<name>A0A2W5DFF6_9BURK</name>
<dbReference type="EMBL" id="QFOD01000013">
    <property type="protein sequence ID" value="PZP30641.1"/>
    <property type="molecule type" value="Genomic_DNA"/>
</dbReference>
<evidence type="ECO:0000313" key="8">
    <source>
        <dbReference type="EMBL" id="PZP30641.1"/>
    </source>
</evidence>
<protein>
    <submittedName>
        <fullName evidence="8">Transporter</fullName>
    </submittedName>
</protein>
<feature type="transmembrane region" description="Helical" evidence="7">
    <location>
        <begin position="199"/>
        <end position="217"/>
    </location>
</feature>
<feature type="transmembrane region" description="Helical" evidence="7">
    <location>
        <begin position="34"/>
        <end position="59"/>
    </location>
</feature>
<keyword evidence="6 7" id="KW-0472">Membrane</keyword>
<evidence type="ECO:0000313" key="9">
    <source>
        <dbReference type="Proteomes" id="UP000249633"/>
    </source>
</evidence>
<evidence type="ECO:0000256" key="3">
    <source>
        <dbReference type="ARBA" id="ARBA00022475"/>
    </source>
</evidence>
<evidence type="ECO:0000256" key="5">
    <source>
        <dbReference type="ARBA" id="ARBA00022989"/>
    </source>
</evidence>
<gene>
    <name evidence="8" type="ORF">DI603_14020</name>
</gene>
<evidence type="ECO:0000256" key="7">
    <source>
        <dbReference type="SAM" id="Phobius"/>
    </source>
</evidence>
<keyword evidence="2" id="KW-0813">Transport</keyword>
<dbReference type="PANTHER" id="PTHR36838">
    <property type="entry name" value="AUXIN EFFLUX CARRIER FAMILY PROTEIN"/>
    <property type="match status" value="1"/>
</dbReference>
<organism evidence="8 9">
    <name type="scientific">Roseateles depolymerans</name>
    <dbReference type="NCBI Taxonomy" id="76731"/>
    <lineage>
        <taxon>Bacteria</taxon>
        <taxon>Pseudomonadati</taxon>
        <taxon>Pseudomonadota</taxon>
        <taxon>Betaproteobacteria</taxon>
        <taxon>Burkholderiales</taxon>
        <taxon>Sphaerotilaceae</taxon>
        <taxon>Roseateles</taxon>
    </lineage>
</organism>
<keyword evidence="5 7" id="KW-1133">Transmembrane helix</keyword>
<dbReference type="GO" id="GO:0055085">
    <property type="term" value="P:transmembrane transport"/>
    <property type="evidence" value="ECO:0007669"/>
    <property type="project" value="InterPro"/>
</dbReference>
<evidence type="ECO:0000256" key="1">
    <source>
        <dbReference type="ARBA" id="ARBA00004141"/>
    </source>
</evidence>
<keyword evidence="4 7" id="KW-0812">Transmembrane</keyword>
<feature type="transmembrane region" description="Helical" evidence="7">
    <location>
        <begin position="170"/>
        <end position="193"/>
    </location>
</feature>
<feature type="transmembrane region" description="Helical" evidence="7">
    <location>
        <begin position="126"/>
        <end position="149"/>
    </location>
</feature>